<evidence type="ECO:0000313" key="4">
    <source>
        <dbReference type="RefSeq" id="XP_021835888.2"/>
    </source>
</evidence>
<evidence type="ECO:0000256" key="1">
    <source>
        <dbReference type="SAM" id="Coils"/>
    </source>
</evidence>
<sequence length="350" mass="40040">MTHEKVGDRRSWRNENQNVASAQILKVQAENRSILLNAEKIIQNCGRYQSLLDSGEQDLERFRQDSKKLIAECASVREKVSAVNGKKSTDGSSEVPQIVQQEDDETLMKLAETQKIELDDLHKRILDLQNQLEAKQGLDLILETLKSIEAGCEKLQGKREEFHEKEEEVEGLETLATALIVNEQRVKGELHEAREALMDGLKDFSSPTIGTKILGQLDSMSFVEACKRKYPIEIAEVKAVELCSLWEANLKDPDWHPFKTILAGGVYKDIDMEDERLKNLKNEWGEDVYTAVASAMKELNEYNPKKRLPVKELWNYELNRKASLTEGAEVLLQKWRNLKRRRSLLECTSS</sequence>
<dbReference type="InterPro" id="IPR005379">
    <property type="entry name" value="FDM1-5/IDN2_XH"/>
</dbReference>
<feature type="coiled-coil region" evidence="1">
    <location>
        <begin position="111"/>
        <end position="175"/>
    </location>
</feature>
<protein>
    <submittedName>
        <fullName evidence="4">Factor of DNA methylation 3-like</fullName>
    </submittedName>
</protein>
<accession>A0A9R0HS07</accession>
<dbReference type="AlphaFoldDB" id="A0A9R0HS07"/>
<dbReference type="RefSeq" id="XP_021835888.2">
    <property type="nucleotide sequence ID" value="XM_021980196.2"/>
</dbReference>
<dbReference type="PANTHER" id="PTHR21596">
    <property type="entry name" value="RIBONUCLEASE P SUBUNIT P38"/>
    <property type="match status" value="1"/>
</dbReference>
<evidence type="ECO:0000259" key="2">
    <source>
        <dbReference type="Pfam" id="PF03469"/>
    </source>
</evidence>
<reference evidence="3" key="1">
    <citation type="journal article" date="2021" name="Nat. Commun.">
        <title>Genomic analyses provide insights into spinach domestication and the genetic basis of agronomic traits.</title>
        <authorList>
            <person name="Cai X."/>
            <person name="Sun X."/>
            <person name="Xu C."/>
            <person name="Sun H."/>
            <person name="Wang X."/>
            <person name="Ge C."/>
            <person name="Zhang Z."/>
            <person name="Wang Q."/>
            <person name="Fei Z."/>
            <person name="Jiao C."/>
            <person name="Wang Q."/>
        </authorList>
    </citation>
    <scope>NUCLEOTIDE SEQUENCE [LARGE SCALE GENOMIC DNA]</scope>
    <source>
        <strain evidence="3">cv. Varoflay</strain>
    </source>
</reference>
<dbReference type="KEGG" id="soe:110775581"/>
<dbReference type="GeneID" id="110775581"/>
<gene>
    <name evidence="4" type="primary">LOC110775581</name>
</gene>
<dbReference type="GO" id="GO:0080188">
    <property type="term" value="P:gene silencing by siRNA-directed DNA methylation"/>
    <property type="evidence" value="ECO:0007669"/>
    <property type="project" value="InterPro"/>
</dbReference>
<feature type="coiled-coil region" evidence="1">
    <location>
        <begin position="52"/>
        <end position="79"/>
    </location>
</feature>
<keyword evidence="3" id="KW-1185">Reference proteome</keyword>
<name>A0A9R0HS07_SPIOL</name>
<dbReference type="Pfam" id="PF03469">
    <property type="entry name" value="XH"/>
    <property type="match status" value="1"/>
</dbReference>
<reference evidence="4" key="2">
    <citation type="submission" date="2025-08" db="UniProtKB">
        <authorList>
            <consortium name="RefSeq"/>
        </authorList>
    </citation>
    <scope>IDENTIFICATION</scope>
    <source>
        <tissue evidence="4">Leaf</tissue>
    </source>
</reference>
<feature type="domain" description="Factor of DNA methylation 1-5/IDN2" evidence="2">
    <location>
        <begin position="212"/>
        <end position="341"/>
    </location>
</feature>
<keyword evidence="1" id="KW-0175">Coiled coil</keyword>
<proteinExistence type="predicted"/>
<dbReference type="Proteomes" id="UP000813463">
    <property type="component" value="Chromosome 4"/>
</dbReference>
<evidence type="ECO:0000313" key="3">
    <source>
        <dbReference type="Proteomes" id="UP000813463"/>
    </source>
</evidence>
<organism evidence="3 4">
    <name type="scientific">Spinacia oleracea</name>
    <name type="common">Spinach</name>
    <dbReference type="NCBI Taxonomy" id="3562"/>
    <lineage>
        <taxon>Eukaryota</taxon>
        <taxon>Viridiplantae</taxon>
        <taxon>Streptophyta</taxon>
        <taxon>Embryophyta</taxon>
        <taxon>Tracheophyta</taxon>
        <taxon>Spermatophyta</taxon>
        <taxon>Magnoliopsida</taxon>
        <taxon>eudicotyledons</taxon>
        <taxon>Gunneridae</taxon>
        <taxon>Pentapetalae</taxon>
        <taxon>Caryophyllales</taxon>
        <taxon>Chenopodiaceae</taxon>
        <taxon>Chenopodioideae</taxon>
        <taxon>Anserineae</taxon>
        <taxon>Spinacia</taxon>
    </lineage>
</organism>
<dbReference type="PANTHER" id="PTHR21596:SF23">
    <property type="entry name" value="FACTOR OF DNA METHYLATION 4"/>
    <property type="match status" value="1"/>
</dbReference>
<dbReference type="InterPro" id="IPR045177">
    <property type="entry name" value="FDM1-5/IDN2"/>
</dbReference>